<feature type="domain" description="DUF6449" evidence="2">
    <location>
        <begin position="461"/>
        <end position="615"/>
    </location>
</feature>
<evidence type="ECO:0000313" key="4">
    <source>
        <dbReference type="Proteomes" id="UP000824223"/>
    </source>
</evidence>
<evidence type="ECO:0000313" key="3">
    <source>
        <dbReference type="EMBL" id="HJA06870.1"/>
    </source>
</evidence>
<dbReference type="Pfam" id="PF20047">
    <property type="entry name" value="DUF6449"/>
    <property type="match status" value="1"/>
</dbReference>
<feature type="transmembrane region" description="Helical" evidence="1">
    <location>
        <begin position="248"/>
        <end position="268"/>
    </location>
</feature>
<organism evidence="3 4">
    <name type="scientific">Candidatus Mediterraneibacter pullicola</name>
    <dbReference type="NCBI Taxonomy" id="2838682"/>
    <lineage>
        <taxon>Bacteria</taxon>
        <taxon>Bacillati</taxon>
        <taxon>Bacillota</taxon>
        <taxon>Clostridia</taxon>
        <taxon>Lachnospirales</taxon>
        <taxon>Lachnospiraceae</taxon>
        <taxon>Mediterraneibacter</taxon>
    </lineage>
</organism>
<feature type="transmembrane region" description="Helical" evidence="1">
    <location>
        <begin position="113"/>
        <end position="141"/>
    </location>
</feature>
<comment type="caution">
    <text evidence="3">The sequence shown here is derived from an EMBL/GenBank/DDBJ whole genome shotgun (WGS) entry which is preliminary data.</text>
</comment>
<sequence>MTSKISYIKLIREDIRHRGWLAALTGMVLFLGMPVYAMLYMDSYLGGDNPAVWTEYIQDVMPMMVNGYSVTYVAYAIVVLGALAALTGYAYIHSRERSDFYHSLPLKRGQWFVIRYFSGLIIFVIPYTAGCVLTVLAGVAYHIMTPEVFGNMAVAAGGGILAFLVIYNTCILAAVLTGQTVTGILAALVIAVYPTLLFAMVPMLKSIFFKTYTAAVSSLSDWLMEYASPAGIFYNAIRQTVSDTVSPASMIFIVLVIIILFTGAVLLYRVYPAEAAGRALSFSGTAPVFKVLICIPAALFCGIFINQFMGANGTKWLFVLCFLMVVLLCAVVEFIYHQDLKMLLKGWRSSLICTGAVFAVLCVFRFDLLGYDTYIPAEEKVESMSVRTDSFSGYYDYPASLSDEYEELRAYGAFTDNTASVYLLAKEGIENFKNGINVQNMHSGEVEGFDSEDYIGATFCYKLKSGRKVVRDYCVNREHLLSVLEELCKDDEYRQELFFPVFAIEEDSLLSISVKDSYGNSEEAEFKEEKDAFFEAYKKDLMETDIRTLADAAPIAEMWISVKDSYAGMSINGMPAAAVSDVAYTGGTEQEGITLGSQYIYEGFEHTLAYLEESGYTLRRGIDPEEVESIVIYLPDAAVESGILDTILPELSDDAQYMSYPDMDDELMIRSQEDIRIIADRLKAMNSGILGDNGTSMYAEVQFKDGYTFYGYVTE</sequence>
<feature type="transmembrane region" description="Helical" evidence="1">
    <location>
        <begin position="72"/>
        <end position="92"/>
    </location>
</feature>
<feature type="transmembrane region" description="Helical" evidence="1">
    <location>
        <begin position="153"/>
        <end position="176"/>
    </location>
</feature>
<dbReference type="AlphaFoldDB" id="A0A9D2KJA8"/>
<feature type="transmembrane region" description="Helical" evidence="1">
    <location>
        <begin position="183"/>
        <end position="204"/>
    </location>
</feature>
<accession>A0A9D2KJA8</accession>
<keyword evidence="1" id="KW-0472">Membrane</keyword>
<proteinExistence type="predicted"/>
<protein>
    <submittedName>
        <fullName evidence="3">ABC transporter permease</fullName>
    </submittedName>
</protein>
<dbReference type="Proteomes" id="UP000824223">
    <property type="component" value="Unassembled WGS sequence"/>
</dbReference>
<feature type="transmembrane region" description="Helical" evidence="1">
    <location>
        <begin position="316"/>
        <end position="336"/>
    </location>
</feature>
<feature type="transmembrane region" description="Helical" evidence="1">
    <location>
        <begin position="348"/>
        <end position="366"/>
    </location>
</feature>
<keyword evidence="1" id="KW-1133">Transmembrane helix</keyword>
<gene>
    <name evidence="3" type="ORF">H9798_07005</name>
</gene>
<reference evidence="3" key="2">
    <citation type="submission" date="2021-04" db="EMBL/GenBank/DDBJ databases">
        <authorList>
            <person name="Gilroy R."/>
        </authorList>
    </citation>
    <scope>NUCLEOTIDE SEQUENCE</scope>
    <source>
        <strain evidence="3">ChiSjej2B20-11307</strain>
    </source>
</reference>
<evidence type="ECO:0000259" key="2">
    <source>
        <dbReference type="Pfam" id="PF20047"/>
    </source>
</evidence>
<feature type="transmembrane region" description="Helical" evidence="1">
    <location>
        <begin position="288"/>
        <end position="310"/>
    </location>
</feature>
<name>A0A9D2KJA8_9FIRM</name>
<dbReference type="InterPro" id="IPR045611">
    <property type="entry name" value="DUF6449"/>
</dbReference>
<reference evidence="3" key="1">
    <citation type="journal article" date="2021" name="PeerJ">
        <title>Extensive microbial diversity within the chicken gut microbiome revealed by metagenomics and culture.</title>
        <authorList>
            <person name="Gilroy R."/>
            <person name="Ravi A."/>
            <person name="Getino M."/>
            <person name="Pursley I."/>
            <person name="Horton D.L."/>
            <person name="Alikhan N.F."/>
            <person name="Baker D."/>
            <person name="Gharbi K."/>
            <person name="Hall N."/>
            <person name="Watson M."/>
            <person name="Adriaenssens E.M."/>
            <person name="Foster-Nyarko E."/>
            <person name="Jarju S."/>
            <person name="Secka A."/>
            <person name="Antonio M."/>
            <person name="Oren A."/>
            <person name="Chaudhuri R.R."/>
            <person name="La Ragione R."/>
            <person name="Hildebrand F."/>
            <person name="Pallen M.J."/>
        </authorList>
    </citation>
    <scope>NUCLEOTIDE SEQUENCE</scope>
    <source>
        <strain evidence="3">ChiSjej2B20-11307</strain>
    </source>
</reference>
<keyword evidence="1" id="KW-0812">Transmembrane</keyword>
<feature type="transmembrane region" description="Helical" evidence="1">
    <location>
        <begin position="20"/>
        <end position="41"/>
    </location>
</feature>
<evidence type="ECO:0000256" key="1">
    <source>
        <dbReference type="SAM" id="Phobius"/>
    </source>
</evidence>
<dbReference type="EMBL" id="DXAK01000035">
    <property type="protein sequence ID" value="HJA06870.1"/>
    <property type="molecule type" value="Genomic_DNA"/>
</dbReference>